<feature type="compositionally biased region" description="Basic and acidic residues" evidence="14">
    <location>
        <begin position="1"/>
        <end position="10"/>
    </location>
</feature>
<keyword evidence="11" id="KW-0456">Lyase</keyword>
<evidence type="ECO:0000256" key="14">
    <source>
        <dbReference type="SAM" id="MobiDB-lite"/>
    </source>
</evidence>
<evidence type="ECO:0000256" key="13">
    <source>
        <dbReference type="ARBA" id="ARBA00023317"/>
    </source>
</evidence>
<dbReference type="GO" id="GO:0005509">
    <property type="term" value="F:calcium ion binding"/>
    <property type="evidence" value="ECO:0007669"/>
    <property type="project" value="InterPro"/>
</dbReference>
<dbReference type="GO" id="GO:0008654">
    <property type="term" value="P:phospholipid biosynthetic process"/>
    <property type="evidence" value="ECO:0007669"/>
    <property type="project" value="UniProtKB-KW"/>
</dbReference>
<protein>
    <submittedName>
        <fullName evidence="16">Phosphatidylserine decarboxylase proenzyme 2-like</fullName>
    </submittedName>
</protein>
<evidence type="ECO:0000259" key="15">
    <source>
        <dbReference type="PROSITE" id="PS50222"/>
    </source>
</evidence>
<dbReference type="InterPro" id="IPR011992">
    <property type="entry name" value="EF-hand-dom_pair"/>
</dbReference>
<evidence type="ECO:0000256" key="8">
    <source>
        <dbReference type="ARBA" id="ARBA00023136"/>
    </source>
</evidence>
<keyword evidence="4" id="KW-0677">Repeat</keyword>
<comment type="caution">
    <text evidence="16">The sequence shown here is derived from an EMBL/GenBank/DDBJ whole genome shotgun (WGS) entry which is preliminary data.</text>
</comment>
<comment type="subcellular location">
    <subcellularLocation>
        <location evidence="1">Endomembrane system</location>
    </subcellularLocation>
</comment>
<evidence type="ECO:0000256" key="10">
    <source>
        <dbReference type="ARBA" id="ARBA00023209"/>
    </source>
</evidence>
<dbReference type="CDD" id="cd00051">
    <property type="entry name" value="EFh"/>
    <property type="match status" value="1"/>
</dbReference>
<organism evidence="16 17">
    <name type="scientific">Gossypium australe</name>
    <dbReference type="NCBI Taxonomy" id="47621"/>
    <lineage>
        <taxon>Eukaryota</taxon>
        <taxon>Viridiplantae</taxon>
        <taxon>Streptophyta</taxon>
        <taxon>Embryophyta</taxon>
        <taxon>Tracheophyta</taxon>
        <taxon>Spermatophyta</taxon>
        <taxon>Magnoliopsida</taxon>
        <taxon>eudicotyledons</taxon>
        <taxon>Gunneridae</taxon>
        <taxon>Pentapetalae</taxon>
        <taxon>rosids</taxon>
        <taxon>malvids</taxon>
        <taxon>Malvales</taxon>
        <taxon>Malvaceae</taxon>
        <taxon>Malvoideae</taxon>
        <taxon>Gossypium</taxon>
    </lineage>
</organism>
<dbReference type="InterPro" id="IPR018247">
    <property type="entry name" value="EF_Hand_1_Ca_BS"/>
</dbReference>
<evidence type="ECO:0000256" key="2">
    <source>
        <dbReference type="ARBA" id="ARBA00022516"/>
    </source>
</evidence>
<feature type="domain" description="EF-hand" evidence="15">
    <location>
        <begin position="174"/>
        <end position="209"/>
    </location>
</feature>
<gene>
    <name evidence="16" type="ORF">EPI10_029463</name>
</gene>
<dbReference type="InterPro" id="IPR002048">
    <property type="entry name" value="EF_hand_dom"/>
</dbReference>
<keyword evidence="8" id="KW-0472">Membrane</keyword>
<dbReference type="AlphaFoldDB" id="A0A5B6V1K5"/>
<evidence type="ECO:0000256" key="6">
    <source>
        <dbReference type="ARBA" id="ARBA00022837"/>
    </source>
</evidence>
<dbReference type="SUPFAM" id="SSF47473">
    <property type="entry name" value="EF-hand"/>
    <property type="match status" value="1"/>
</dbReference>
<keyword evidence="2" id="KW-0444">Lipid biosynthesis</keyword>
<evidence type="ECO:0000256" key="11">
    <source>
        <dbReference type="ARBA" id="ARBA00023239"/>
    </source>
</evidence>
<evidence type="ECO:0000256" key="12">
    <source>
        <dbReference type="ARBA" id="ARBA00023264"/>
    </source>
</evidence>
<evidence type="ECO:0000256" key="9">
    <source>
        <dbReference type="ARBA" id="ARBA00023145"/>
    </source>
</evidence>
<name>A0A5B6V1K5_9ROSI</name>
<dbReference type="PANTHER" id="PTHR10067:SF17">
    <property type="entry name" value="PHOSPHATIDYLSERINE DECARBOXYLASE PROENZYME 2"/>
    <property type="match status" value="1"/>
</dbReference>
<proteinExistence type="predicted"/>
<keyword evidence="5" id="KW-0210">Decarboxylase</keyword>
<keyword evidence="3" id="KW-0479">Metal-binding</keyword>
<dbReference type="GO" id="GO:0004609">
    <property type="term" value="F:phosphatidylserine decarboxylase activity"/>
    <property type="evidence" value="ECO:0007669"/>
    <property type="project" value="InterPro"/>
</dbReference>
<dbReference type="InterPro" id="IPR003817">
    <property type="entry name" value="PS_Dcarbxylase"/>
</dbReference>
<dbReference type="GO" id="GO:0012505">
    <property type="term" value="C:endomembrane system"/>
    <property type="evidence" value="ECO:0007669"/>
    <property type="project" value="UniProtKB-SubCell"/>
</dbReference>
<keyword evidence="7" id="KW-0443">Lipid metabolism</keyword>
<dbReference type="PROSITE" id="PS50222">
    <property type="entry name" value="EF_HAND_2"/>
    <property type="match status" value="2"/>
</dbReference>
<evidence type="ECO:0000313" key="17">
    <source>
        <dbReference type="Proteomes" id="UP000325315"/>
    </source>
</evidence>
<feature type="region of interest" description="Disordered" evidence="14">
    <location>
        <begin position="1"/>
        <end position="26"/>
    </location>
</feature>
<evidence type="ECO:0000256" key="4">
    <source>
        <dbReference type="ARBA" id="ARBA00022737"/>
    </source>
</evidence>
<dbReference type="Proteomes" id="UP000325315">
    <property type="component" value="Unassembled WGS sequence"/>
</dbReference>
<reference evidence="17" key="1">
    <citation type="journal article" date="2019" name="Plant Biotechnol. J.">
        <title>Genome sequencing of the Australian wild diploid species Gossypium australe highlights disease resistance and delayed gland morphogenesis.</title>
        <authorList>
            <person name="Cai Y."/>
            <person name="Cai X."/>
            <person name="Wang Q."/>
            <person name="Wang P."/>
            <person name="Zhang Y."/>
            <person name="Cai C."/>
            <person name="Xu Y."/>
            <person name="Wang K."/>
            <person name="Zhou Z."/>
            <person name="Wang C."/>
            <person name="Geng S."/>
            <person name="Li B."/>
            <person name="Dong Q."/>
            <person name="Hou Y."/>
            <person name="Wang H."/>
            <person name="Ai P."/>
            <person name="Liu Z."/>
            <person name="Yi F."/>
            <person name="Sun M."/>
            <person name="An G."/>
            <person name="Cheng J."/>
            <person name="Zhang Y."/>
            <person name="Shi Q."/>
            <person name="Xie Y."/>
            <person name="Shi X."/>
            <person name="Chang Y."/>
            <person name="Huang F."/>
            <person name="Chen Y."/>
            <person name="Hong S."/>
            <person name="Mi L."/>
            <person name="Sun Q."/>
            <person name="Zhang L."/>
            <person name="Zhou B."/>
            <person name="Peng R."/>
            <person name="Zhang X."/>
            <person name="Liu F."/>
        </authorList>
    </citation>
    <scope>NUCLEOTIDE SEQUENCE [LARGE SCALE GENOMIC DNA]</scope>
    <source>
        <strain evidence="17">cv. PA1801</strain>
    </source>
</reference>
<keyword evidence="6" id="KW-0106">Calcium</keyword>
<accession>A0A5B6V1K5</accession>
<sequence length="245" mass="27715">MGHGSSKEDGSSSSSDEDAKPSRISRVKQRLRRHRLRRRRRSDSSHKKLLAAEDFAGVAHLTLINVFLIHRLLIYSLLTDKPVWNCLTTSSLDRRENFFWKKLDLVLPESQYLRCTNRLSKNNLIGYCEINLLDYLTQDSESDIGTFDLIDPGSSDKVVGCVRISCNVEDPIETEKNFARRILSIVDYDEDGKLSLSEFSELINAFGNNLAASKKEELFKAADKNGDGVVSMDELAELLALQQET</sequence>
<dbReference type="EMBL" id="SMMG02000009">
    <property type="protein sequence ID" value="KAA3463036.1"/>
    <property type="molecule type" value="Genomic_DNA"/>
</dbReference>
<keyword evidence="10" id="KW-0594">Phospholipid biosynthesis</keyword>
<dbReference type="Gene3D" id="1.10.238.10">
    <property type="entry name" value="EF-hand"/>
    <property type="match status" value="1"/>
</dbReference>
<evidence type="ECO:0000256" key="3">
    <source>
        <dbReference type="ARBA" id="ARBA00022723"/>
    </source>
</evidence>
<dbReference type="OrthoDB" id="5973539at2759"/>
<evidence type="ECO:0000256" key="1">
    <source>
        <dbReference type="ARBA" id="ARBA00004308"/>
    </source>
</evidence>
<keyword evidence="12" id="KW-1208">Phospholipid metabolism</keyword>
<evidence type="ECO:0000256" key="5">
    <source>
        <dbReference type="ARBA" id="ARBA00022793"/>
    </source>
</evidence>
<evidence type="ECO:0000313" key="16">
    <source>
        <dbReference type="EMBL" id="KAA3463036.1"/>
    </source>
</evidence>
<dbReference type="Pfam" id="PF13499">
    <property type="entry name" value="EF-hand_7"/>
    <property type="match status" value="1"/>
</dbReference>
<evidence type="ECO:0000256" key="7">
    <source>
        <dbReference type="ARBA" id="ARBA00023098"/>
    </source>
</evidence>
<dbReference type="SMART" id="SM00054">
    <property type="entry name" value="EFh"/>
    <property type="match status" value="2"/>
</dbReference>
<keyword evidence="17" id="KW-1185">Reference proteome</keyword>
<dbReference type="PROSITE" id="PS00018">
    <property type="entry name" value="EF_HAND_1"/>
    <property type="match status" value="2"/>
</dbReference>
<keyword evidence="13" id="KW-0670">Pyruvate</keyword>
<dbReference type="PANTHER" id="PTHR10067">
    <property type="entry name" value="PHOSPHATIDYLSERINE DECARBOXYLASE"/>
    <property type="match status" value="1"/>
</dbReference>
<dbReference type="FunFam" id="1.10.238.10:FF:000200">
    <property type="entry name" value="Phosphatidylserine decarboxylase proenzyme 2"/>
    <property type="match status" value="1"/>
</dbReference>
<feature type="domain" description="EF-hand" evidence="15">
    <location>
        <begin position="210"/>
        <end position="245"/>
    </location>
</feature>
<keyword evidence="9" id="KW-0865">Zymogen</keyword>